<dbReference type="Proteomes" id="UP000297608">
    <property type="component" value="Unassembled WGS sequence"/>
</dbReference>
<evidence type="ECO:0000256" key="2">
    <source>
        <dbReference type="ARBA" id="ARBA00007531"/>
    </source>
</evidence>
<protein>
    <recommendedName>
        <fullName evidence="9">Ig-like domain-containing protein</fullName>
    </recommendedName>
</protein>
<keyword evidence="6" id="KW-0472">Membrane</keyword>
<dbReference type="Gene3D" id="2.60.40.2880">
    <property type="entry name" value="MmpS1-5, C-terminal soluble domain"/>
    <property type="match status" value="1"/>
</dbReference>
<evidence type="ECO:0000256" key="5">
    <source>
        <dbReference type="ARBA" id="ARBA00022989"/>
    </source>
</evidence>
<name>A0ABY2IAJ2_9MICO</name>
<dbReference type="Pfam" id="PF05423">
    <property type="entry name" value="Mycobact_memb"/>
    <property type="match status" value="1"/>
</dbReference>
<dbReference type="InterPro" id="IPR008693">
    <property type="entry name" value="MmpS"/>
</dbReference>
<reference evidence="7 8" key="1">
    <citation type="submission" date="2019-03" db="EMBL/GenBank/DDBJ databases">
        <title>Genomics of glacier-inhabiting Cryobacterium strains.</title>
        <authorList>
            <person name="Liu Q."/>
            <person name="Xin Y.-H."/>
        </authorList>
    </citation>
    <scope>NUCLEOTIDE SEQUENCE [LARGE SCALE GENOMIC DNA]</scope>
    <source>
        <strain evidence="7 8">MDB2-B</strain>
    </source>
</reference>
<evidence type="ECO:0000256" key="1">
    <source>
        <dbReference type="ARBA" id="ARBA00004236"/>
    </source>
</evidence>
<keyword evidence="8" id="KW-1185">Reference proteome</keyword>
<evidence type="ECO:0000313" key="8">
    <source>
        <dbReference type="Proteomes" id="UP000297608"/>
    </source>
</evidence>
<dbReference type="RefSeq" id="WP_134535276.1">
    <property type="nucleotide sequence ID" value="NZ_SOFG01000017.1"/>
</dbReference>
<comment type="caution">
    <text evidence="7">The sequence shown here is derived from an EMBL/GenBank/DDBJ whole genome shotgun (WGS) entry which is preliminary data.</text>
</comment>
<accession>A0ABY2IAJ2</accession>
<evidence type="ECO:0000256" key="6">
    <source>
        <dbReference type="ARBA" id="ARBA00023136"/>
    </source>
</evidence>
<comment type="subcellular location">
    <subcellularLocation>
        <location evidence="1">Cell membrane</location>
    </subcellularLocation>
</comment>
<dbReference type="EMBL" id="SOFG01000017">
    <property type="protein sequence ID" value="TFB85580.1"/>
    <property type="molecule type" value="Genomic_DNA"/>
</dbReference>
<keyword evidence="3" id="KW-1003">Cell membrane</keyword>
<evidence type="ECO:0000256" key="3">
    <source>
        <dbReference type="ARBA" id="ARBA00022475"/>
    </source>
</evidence>
<keyword evidence="5" id="KW-1133">Transmembrane helix</keyword>
<sequence>MLGASPRSPAKSNTVTYEVTSDAGTAGSIRYMTFNSGSPGQEQTFDAPLPFTNKMTLEDGGSFSSSTVSLTAAASAEATTIACKITANGEVLAEQTSTGAYSVVACSGSSE</sequence>
<comment type="similarity">
    <text evidence="2">Belongs to the MmpS family.</text>
</comment>
<evidence type="ECO:0000256" key="4">
    <source>
        <dbReference type="ARBA" id="ARBA00022692"/>
    </source>
</evidence>
<evidence type="ECO:0008006" key="9">
    <source>
        <dbReference type="Google" id="ProtNLM"/>
    </source>
</evidence>
<gene>
    <name evidence="7" type="ORF">E3O44_13370</name>
</gene>
<proteinExistence type="inferred from homology"/>
<organism evidence="7 8">
    <name type="scientific">Cryobacterium algoricola</name>
    <dbReference type="NCBI Taxonomy" id="1259183"/>
    <lineage>
        <taxon>Bacteria</taxon>
        <taxon>Bacillati</taxon>
        <taxon>Actinomycetota</taxon>
        <taxon>Actinomycetes</taxon>
        <taxon>Micrococcales</taxon>
        <taxon>Microbacteriaceae</taxon>
        <taxon>Cryobacterium</taxon>
    </lineage>
</organism>
<dbReference type="InterPro" id="IPR038468">
    <property type="entry name" value="MmpS_C"/>
</dbReference>
<keyword evidence="4" id="KW-0812">Transmembrane</keyword>
<evidence type="ECO:0000313" key="7">
    <source>
        <dbReference type="EMBL" id="TFB85580.1"/>
    </source>
</evidence>